<feature type="chain" id="PRO_5047418447" evidence="2">
    <location>
        <begin position="28"/>
        <end position="407"/>
    </location>
</feature>
<name>A0ABV1RN65_9ALTE</name>
<dbReference type="PANTHER" id="PTHR33886">
    <property type="entry name" value="UNSATURATED RHAMNOGALACTURONAN HYDROLASE (EUROFUNG)"/>
    <property type="match status" value="1"/>
</dbReference>
<proteinExistence type="predicted"/>
<reference evidence="3 4" key="1">
    <citation type="submission" date="2024-06" db="EMBL/GenBank/DDBJ databases">
        <authorList>
            <person name="Chen R.Y."/>
        </authorList>
    </citation>
    <scope>NUCLEOTIDE SEQUENCE [LARGE SCALE GENOMIC DNA]</scope>
    <source>
        <strain evidence="3 4">D2</strain>
    </source>
</reference>
<keyword evidence="1 3" id="KW-0378">Hydrolase</keyword>
<dbReference type="EMBL" id="JBELOE010000296">
    <property type="protein sequence ID" value="MER2494383.1"/>
    <property type="molecule type" value="Genomic_DNA"/>
</dbReference>
<dbReference type="InterPro" id="IPR012341">
    <property type="entry name" value="6hp_glycosidase-like_sf"/>
</dbReference>
<feature type="signal peptide" evidence="2">
    <location>
        <begin position="1"/>
        <end position="27"/>
    </location>
</feature>
<dbReference type="GO" id="GO:0016787">
    <property type="term" value="F:hydrolase activity"/>
    <property type="evidence" value="ECO:0007669"/>
    <property type="project" value="UniProtKB-KW"/>
</dbReference>
<evidence type="ECO:0000256" key="1">
    <source>
        <dbReference type="ARBA" id="ARBA00022801"/>
    </source>
</evidence>
<accession>A0ABV1RN65</accession>
<dbReference type="RefSeq" id="WP_221935103.1">
    <property type="nucleotide sequence ID" value="NZ_CP041661.1"/>
</dbReference>
<dbReference type="PANTHER" id="PTHR33886:SF8">
    <property type="entry name" value="UNSATURATED RHAMNOGALACTURONAN HYDROLASE (EUROFUNG)"/>
    <property type="match status" value="1"/>
</dbReference>
<comment type="caution">
    <text evidence="3">The sequence shown here is derived from an EMBL/GenBank/DDBJ whole genome shotgun (WGS) entry which is preliminary data.</text>
</comment>
<dbReference type="Proteomes" id="UP001467690">
    <property type="component" value="Unassembled WGS sequence"/>
</dbReference>
<dbReference type="Gene3D" id="1.50.10.10">
    <property type="match status" value="1"/>
</dbReference>
<protein>
    <submittedName>
        <fullName evidence="3">Glycoside hydrolase family 88 protein</fullName>
    </submittedName>
</protein>
<sequence>MLKKYHSAKIFLAVLVTIFVTIKPVAAGTQDKIIPTDKMWGERMALTLMQQSPKAWQMYYYKLLSGPKWDYPYGLVLLSFQKLYEKTGDEVYLEYSKQYVDDMVDAEGNIKNYQIEKFSLDMLNNGKILFLLYEKYGDGRYLKVMHTLRKQLEWQPRTKSGGFWHKKIYPYQMWLDGLYMASAYWAQYADHFGESERSFSDIAHQFILVNNMTRDNKTGLLLHAWDESKLQRWADPETGRSPEVWSRALGWYVMALVDTLEVFPEDHKDRQTLITILNNVSESIVKYQDKSGFWYQVTDKGDEFGNYLETSGTAMFSYAMAKGSRLGYLPKKYHKIALKAFKAIVDHHIEINPTNNELVLIKTVAGTGLGNSPYRPATFKYYVEEAVRPNDAHGLGAFILASVELGM</sequence>
<evidence type="ECO:0000313" key="4">
    <source>
        <dbReference type="Proteomes" id="UP001467690"/>
    </source>
</evidence>
<keyword evidence="2" id="KW-0732">Signal</keyword>
<dbReference type="InterPro" id="IPR008928">
    <property type="entry name" value="6-hairpin_glycosidase_sf"/>
</dbReference>
<dbReference type="Pfam" id="PF07470">
    <property type="entry name" value="Glyco_hydro_88"/>
    <property type="match status" value="1"/>
</dbReference>
<keyword evidence="4" id="KW-1185">Reference proteome</keyword>
<dbReference type="InterPro" id="IPR052043">
    <property type="entry name" value="PolySaccharide_Degr_Enz"/>
</dbReference>
<dbReference type="InterPro" id="IPR010905">
    <property type="entry name" value="Glyco_hydro_88"/>
</dbReference>
<organism evidence="3 4">
    <name type="scientific">Catenovulum sediminis</name>
    <dbReference type="NCBI Taxonomy" id="1740262"/>
    <lineage>
        <taxon>Bacteria</taxon>
        <taxon>Pseudomonadati</taxon>
        <taxon>Pseudomonadota</taxon>
        <taxon>Gammaproteobacteria</taxon>
        <taxon>Alteromonadales</taxon>
        <taxon>Alteromonadaceae</taxon>
        <taxon>Catenovulum</taxon>
    </lineage>
</organism>
<evidence type="ECO:0000313" key="3">
    <source>
        <dbReference type="EMBL" id="MER2494383.1"/>
    </source>
</evidence>
<dbReference type="SUPFAM" id="SSF48208">
    <property type="entry name" value="Six-hairpin glycosidases"/>
    <property type="match status" value="1"/>
</dbReference>
<gene>
    <name evidence="3" type="ORF">ABS311_21115</name>
</gene>
<evidence type="ECO:0000256" key="2">
    <source>
        <dbReference type="SAM" id="SignalP"/>
    </source>
</evidence>